<dbReference type="Pfam" id="PF04203">
    <property type="entry name" value="Sortase"/>
    <property type="match status" value="1"/>
</dbReference>
<keyword evidence="3" id="KW-0732">Signal</keyword>
<evidence type="ECO:0000256" key="2">
    <source>
        <dbReference type="SAM" id="MobiDB-lite"/>
    </source>
</evidence>
<keyword evidence="1" id="KW-0378">Hydrolase</keyword>
<dbReference type="RefSeq" id="WP_179794286.1">
    <property type="nucleotide sequence ID" value="NZ_BAABHP010000021.1"/>
</dbReference>
<gene>
    <name evidence="5" type="ORF">BJ983_002744</name>
</gene>
<feature type="signal peptide" evidence="3">
    <location>
        <begin position="1"/>
        <end position="27"/>
    </location>
</feature>
<feature type="compositionally biased region" description="Low complexity" evidence="2">
    <location>
        <begin position="307"/>
        <end position="322"/>
    </location>
</feature>
<dbReference type="InterPro" id="IPR025510">
    <property type="entry name" value="DUF4397"/>
</dbReference>
<proteinExistence type="predicted"/>
<name>A0A7Y9DW88_9PSEU</name>
<feature type="region of interest" description="Disordered" evidence="2">
    <location>
        <begin position="307"/>
        <end position="413"/>
    </location>
</feature>
<dbReference type="InterPro" id="IPR005754">
    <property type="entry name" value="Sortase"/>
</dbReference>
<dbReference type="NCBIfam" id="NF033748">
    <property type="entry name" value="class_F_sortase"/>
    <property type="match status" value="1"/>
</dbReference>
<feature type="compositionally biased region" description="Low complexity" evidence="2">
    <location>
        <begin position="359"/>
        <end position="398"/>
    </location>
</feature>
<dbReference type="Pfam" id="PF14344">
    <property type="entry name" value="DUF4397"/>
    <property type="match status" value="1"/>
</dbReference>
<sequence length="585" mass="57295">MRATSTATAALAVVSTLGIGAALCSQAPPTTVLASGPALAAVEVAAPVDRAVRLPSVQESFGSNAAALAAEAPTQQPALVPLVVRSPVSALPTQLSGTPVGNQGVLRVAHLSPSTGTVDMYIEGPGLPLTKVASDVGYRALSGYLAASPGTYTLQARPAGAAASTPPALSANVEVGVRTAQTAAFVDVGPDGTPQAEVLQDGTQEAAPGKAFVRVVSAAAGVGPLSVVAEGGGPIASSIFYGATSPYTEVDARSWTMDVTTTSGESARATLPVTSTSVNTVVVTRNPQGDLAVTAVPDAAPLFAGASPAPAAPAPAASAPAAPAVPAPAAPAAPASPAPAQPAAPVPAVPAPAAPAQPSPSATATTSAPPTTTSAPPSPAPSTSTTPPGTAPSSRTPARPTPQGGVPAGFGGMATSFADGAALAPAPAAPDLPTWGAPTSPVRPAGLVVPGAKIDAPAVGNLGLDADGELQAPATPQDVGWFGSTPGDTGPAVLVGHVDSWRGPGVFWNLKDLKPGDPIDVPRSDGTVARFAVDRVETVDKDSFPTQAVYGPTAGPSLRLITCGGPFDRTVRSYEDNVIVFASPR</sequence>
<comment type="caution">
    <text evidence="5">The sequence shown here is derived from an EMBL/GenBank/DDBJ whole genome shotgun (WGS) entry which is preliminary data.</text>
</comment>
<dbReference type="InterPro" id="IPR042001">
    <property type="entry name" value="Sortase_F"/>
</dbReference>
<accession>A0A7Y9DW88</accession>
<keyword evidence="6" id="KW-1185">Reference proteome</keyword>
<evidence type="ECO:0000313" key="6">
    <source>
        <dbReference type="Proteomes" id="UP000535890"/>
    </source>
</evidence>
<feature type="compositionally biased region" description="Pro residues" evidence="2">
    <location>
        <begin position="323"/>
        <end position="358"/>
    </location>
</feature>
<dbReference type="InterPro" id="IPR023365">
    <property type="entry name" value="Sortase_dom-sf"/>
</dbReference>
<dbReference type="SUPFAM" id="SSF63817">
    <property type="entry name" value="Sortase"/>
    <property type="match status" value="1"/>
</dbReference>
<evidence type="ECO:0000256" key="3">
    <source>
        <dbReference type="SAM" id="SignalP"/>
    </source>
</evidence>
<feature type="domain" description="DUF4397" evidence="4">
    <location>
        <begin position="106"/>
        <end position="227"/>
    </location>
</feature>
<dbReference type="AlphaFoldDB" id="A0A7Y9DW88"/>
<dbReference type="EMBL" id="JACCBN010000001">
    <property type="protein sequence ID" value="NYD36642.1"/>
    <property type="molecule type" value="Genomic_DNA"/>
</dbReference>
<dbReference type="CDD" id="cd05829">
    <property type="entry name" value="Sortase_F"/>
    <property type="match status" value="1"/>
</dbReference>
<evidence type="ECO:0000313" key="5">
    <source>
        <dbReference type="EMBL" id="NYD36642.1"/>
    </source>
</evidence>
<feature type="chain" id="PRO_5039477940" description="DUF4397 domain-containing protein" evidence="3">
    <location>
        <begin position="28"/>
        <end position="585"/>
    </location>
</feature>
<reference evidence="5 6" key="1">
    <citation type="submission" date="2020-07" db="EMBL/GenBank/DDBJ databases">
        <title>Sequencing the genomes of 1000 actinobacteria strains.</title>
        <authorList>
            <person name="Klenk H.-P."/>
        </authorList>
    </citation>
    <scope>NUCLEOTIDE SEQUENCE [LARGE SCALE GENOMIC DNA]</scope>
    <source>
        <strain evidence="5 6">DSM 45772</strain>
    </source>
</reference>
<protein>
    <recommendedName>
        <fullName evidence="4">DUF4397 domain-containing protein</fullName>
    </recommendedName>
</protein>
<dbReference type="GO" id="GO:0016787">
    <property type="term" value="F:hydrolase activity"/>
    <property type="evidence" value="ECO:0007669"/>
    <property type="project" value="UniProtKB-KW"/>
</dbReference>
<dbReference type="Gene3D" id="2.40.260.10">
    <property type="entry name" value="Sortase"/>
    <property type="match status" value="1"/>
</dbReference>
<evidence type="ECO:0000259" key="4">
    <source>
        <dbReference type="Pfam" id="PF14344"/>
    </source>
</evidence>
<dbReference type="Proteomes" id="UP000535890">
    <property type="component" value="Unassembled WGS sequence"/>
</dbReference>
<evidence type="ECO:0000256" key="1">
    <source>
        <dbReference type="ARBA" id="ARBA00022801"/>
    </source>
</evidence>
<organism evidence="5 6">
    <name type="scientific">Actinomycetospora corticicola</name>
    <dbReference type="NCBI Taxonomy" id="663602"/>
    <lineage>
        <taxon>Bacteria</taxon>
        <taxon>Bacillati</taxon>
        <taxon>Actinomycetota</taxon>
        <taxon>Actinomycetes</taxon>
        <taxon>Pseudonocardiales</taxon>
        <taxon>Pseudonocardiaceae</taxon>
        <taxon>Actinomycetospora</taxon>
    </lineage>
</organism>